<dbReference type="RefSeq" id="WP_379822073.1">
    <property type="nucleotide sequence ID" value="NZ_JBHUMD010000028.1"/>
</dbReference>
<dbReference type="InterPro" id="IPR050300">
    <property type="entry name" value="GDXG_lipolytic_enzyme"/>
</dbReference>
<evidence type="ECO:0000259" key="3">
    <source>
        <dbReference type="Pfam" id="PF20434"/>
    </source>
</evidence>
<keyword evidence="1 4" id="KW-0378">Hydrolase</keyword>
<proteinExistence type="predicted"/>
<reference evidence="5" key="1">
    <citation type="journal article" date="2019" name="Int. J. Syst. Evol. Microbiol.">
        <title>The Global Catalogue of Microorganisms (GCM) 10K type strain sequencing project: providing services to taxonomists for standard genome sequencing and annotation.</title>
        <authorList>
            <consortium name="The Broad Institute Genomics Platform"/>
            <consortium name="The Broad Institute Genome Sequencing Center for Infectious Disease"/>
            <person name="Wu L."/>
            <person name="Ma J."/>
        </authorList>
    </citation>
    <scope>NUCLEOTIDE SEQUENCE [LARGE SCALE GENOMIC DNA]</scope>
    <source>
        <strain evidence="5">KCTC 42107</strain>
    </source>
</reference>
<evidence type="ECO:0000313" key="4">
    <source>
        <dbReference type="EMBL" id="MFD2603336.1"/>
    </source>
</evidence>
<evidence type="ECO:0000256" key="2">
    <source>
        <dbReference type="SAM" id="SignalP"/>
    </source>
</evidence>
<dbReference type="InterPro" id="IPR049492">
    <property type="entry name" value="BD-FAE-like_dom"/>
</dbReference>
<dbReference type="Gene3D" id="3.40.50.1820">
    <property type="entry name" value="alpha/beta hydrolase"/>
    <property type="match status" value="1"/>
</dbReference>
<evidence type="ECO:0000256" key="1">
    <source>
        <dbReference type="ARBA" id="ARBA00022801"/>
    </source>
</evidence>
<protein>
    <submittedName>
        <fullName evidence="4">Alpha/beta hydrolase</fullName>
    </submittedName>
</protein>
<accession>A0ABW5NWG1</accession>
<keyword evidence="5" id="KW-1185">Reference proteome</keyword>
<gene>
    <name evidence="4" type="ORF">ACFSR3_14830</name>
</gene>
<organism evidence="4 5">
    <name type="scientific">Flavobacterium suzhouense</name>
    <dbReference type="NCBI Taxonomy" id="1529638"/>
    <lineage>
        <taxon>Bacteria</taxon>
        <taxon>Pseudomonadati</taxon>
        <taxon>Bacteroidota</taxon>
        <taxon>Flavobacteriia</taxon>
        <taxon>Flavobacteriales</taxon>
        <taxon>Flavobacteriaceae</taxon>
        <taxon>Flavobacterium</taxon>
    </lineage>
</organism>
<comment type="caution">
    <text evidence="4">The sequence shown here is derived from an EMBL/GenBank/DDBJ whole genome shotgun (WGS) entry which is preliminary data.</text>
</comment>
<dbReference type="Proteomes" id="UP001597480">
    <property type="component" value="Unassembled WGS sequence"/>
</dbReference>
<dbReference type="PANTHER" id="PTHR48081:SF6">
    <property type="entry name" value="PEPTIDASE S9 PROLYL OLIGOPEPTIDASE CATALYTIC DOMAIN-CONTAINING PROTEIN"/>
    <property type="match status" value="1"/>
</dbReference>
<dbReference type="GO" id="GO:0016787">
    <property type="term" value="F:hydrolase activity"/>
    <property type="evidence" value="ECO:0007669"/>
    <property type="project" value="UniProtKB-KW"/>
</dbReference>
<dbReference type="SUPFAM" id="SSF53474">
    <property type="entry name" value="alpha/beta-Hydrolases"/>
    <property type="match status" value="1"/>
</dbReference>
<evidence type="ECO:0000313" key="5">
    <source>
        <dbReference type="Proteomes" id="UP001597480"/>
    </source>
</evidence>
<sequence length="300" mass="33000">MKKTYILLTLFAMMNLSAQEVLPLYNGAIPNNKPSDKKEKITNDGFYCISNVTTPTLTIYKPKKQSAQKSAVIICPGGGYGVLAVGHEGADVAKAFNEMGITAFVLKYRLPGDDIMPDKTIGPLQDVQRAFQLVRENAAKWNIDTSKIGVMGFSAGGHLAASASTQYKREVIENPKHISLRPDFSVLIYPVISFTDALTHMGSRENLIGKNASPELVAQYSNELLVTPDTPKAFLVHSADDGAVPVDNSIVYYQALLKNKIYGEMHIYPLGGHGYGMNNPTTSEKWMENLKSWLIANQWL</sequence>
<keyword evidence="2" id="KW-0732">Signal</keyword>
<feature type="signal peptide" evidence="2">
    <location>
        <begin position="1"/>
        <end position="18"/>
    </location>
</feature>
<dbReference type="PANTHER" id="PTHR48081">
    <property type="entry name" value="AB HYDROLASE SUPERFAMILY PROTEIN C4A8.06C"/>
    <property type="match status" value="1"/>
</dbReference>
<dbReference type="EMBL" id="JBHUMD010000028">
    <property type="protein sequence ID" value="MFD2603336.1"/>
    <property type="molecule type" value="Genomic_DNA"/>
</dbReference>
<dbReference type="Pfam" id="PF20434">
    <property type="entry name" value="BD-FAE"/>
    <property type="match status" value="1"/>
</dbReference>
<name>A0ABW5NWG1_9FLAO</name>
<feature type="chain" id="PRO_5045104703" evidence="2">
    <location>
        <begin position="19"/>
        <end position="300"/>
    </location>
</feature>
<feature type="domain" description="BD-FAE-like" evidence="3">
    <location>
        <begin position="57"/>
        <end position="256"/>
    </location>
</feature>
<dbReference type="InterPro" id="IPR029058">
    <property type="entry name" value="AB_hydrolase_fold"/>
</dbReference>